<evidence type="ECO:0000256" key="6">
    <source>
        <dbReference type="ARBA" id="ARBA00023004"/>
    </source>
</evidence>
<dbReference type="GO" id="GO:0071500">
    <property type="term" value="P:cellular response to nitrosative stress"/>
    <property type="evidence" value="ECO:0007669"/>
    <property type="project" value="TreeGrafter"/>
</dbReference>
<keyword evidence="4 10" id="KW-0561">Oxygen transport</keyword>
<evidence type="ECO:0000259" key="11">
    <source>
        <dbReference type="PROSITE" id="PS01033"/>
    </source>
</evidence>
<dbReference type="Pfam" id="PF00175">
    <property type="entry name" value="NAD_binding_1"/>
    <property type="match status" value="1"/>
</dbReference>
<keyword evidence="3 10" id="KW-0349">Heme</keyword>
<dbReference type="GO" id="GO:0008941">
    <property type="term" value="F:nitric oxide dioxygenase NAD(P)H activity"/>
    <property type="evidence" value="ECO:0007669"/>
    <property type="project" value="UniProtKB-EC"/>
</dbReference>
<reference evidence="13 14" key="1">
    <citation type="submission" date="2007-01" db="EMBL/GenBank/DDBJ databases">
        <authorList>
            <person name="Haygood M."/>
            <person name="Podell S."/>
            <person name="Anderson C."/>
            <person name="Hopkinson B."/>
            <person name="Roe K."/>
            <person name="Barbeau K."/>
            <person name="Gaasterland T."/>
            <person name="Ferriera S."/>
            <person name="Johnson J."/>
            <person name="Kravitz S."/>
            <person name="Beeson K."/>
            <person name="Sutton G."/>
            <person name="Rogers Y.-H."/>
            <person name="Friedman R."/>
            <person name="Frazier M."/>
            <person name="Venter J.C."/>
        </authorList>
    </citation>
    <scope>NUCLEOTIDE SEQUENCE [LARGE SCALE GENOMIC DNA]</scope>
    <source>
        <strain evidence="13 14">ATCC 23134</strain>
    </source>
</reference>
<evidence type="ECO:0000256" key="9">
    <source>
        <dbReference type="ARBA" id="ARBA00049433"/>
    </source>
</evidence>
<comment type="similarity">
    <text evidence="10">Belongs to the globin family.</text>
</comment>
<dbReference type="AlphaFoldDB" id="A1ZE02"/>
<dbReference type="OrthoDB" id="9801223at2"/>
<evidence type="ECO:0000313" key="13">
    <source>
        <dbReference type="EMBL" id="EAY31310.1"/>
    </source>
</evidence>
<proteinExistence type="inferred from homology"/>
<dbReference type="InterPro" id="IPR017938">
    <property type="entry name" value="Riboflavin_synthase-like_b-brl"/>
</dbReference>
<dbReference type="SUPFAM" id="SSF63380">
    <property type="entry name" value="Riboflavin synthase domain-like"/>
    <property type="match status" value="1"/>
</dbReference>
<keyword evidence="13" id="KW-0560">Oxidoreductase</keyword>
<evidence type="ECO:0000313" key="14">
    <source>
        <dbReference type="Proteomes" id="UP000004095"/>
    </source>
</evidence>
<sequence length="399" mass="43995">MISKENIAIVKSTVPVLETQIHTITQAFYKRLFKNHPQLKEVFNMTHQAKGSQPKALATAIFQYARYIEQPEVLKAAIAMIAEKHVSLSVTPTQYEVVGENLLAAIKEVLGDAATPEVLGAWAEAYGQLAQLLIGEEERRYASREVQPGGFRGHKQFVVAKKVKESEVITSLYLQPKDGSPAPAFVPGQYIALKTNIPGEAHPHTRNYSLSDACQPDYLRISVKKEGLVSGYLHDQVTQGDELTVGMPAGVFTLQPSQHPVLLIAGGVGITPLLSMYKTLVKEGKREVVLVQCTQNSEVHAFRDEVNIGINAKAQAMTVYDQPTFDDQLRQNFDFEGFLSAEMLRPLVKTQSEVYLCGSPVFMSHVLGLLEGLGITKDQIFYEFFGPTDALTPATVDYA</sequence>
<dbReference type="InterPro" id="IPR000971">
    <property type="entry name" value="Globin"/>
</dbReference>
<dbReference type="FunFam" id="1.10.490.10:FF:000003">
    <property type="entry name" value="Flavohemoprotein"/>
    <property type="match status" value="1"/>
</dbReference>
<dbReference type="PANTHER" id="PTHR43396:SF3">
    <property type="entry name" value="FLAVOHEMOPROTEIN"/>
    <property type="match status" value="1"/>
</dbReference>
<evidence type="ECO:0000259" key="12">
    <source>
        <dbReference type="PROSITE" id="PS51384"/>
    </source>
</evidence>
<dbReference type="GO" id="GO:0071949">
    <property type="term" value="F:FAD binding"/>
    <property type="evidence" value="ECO:0007669"/>
    <property type="project" value="TreeGrafter"/>
</dbReference>
<name>A1ZE02_MICM2</name>
<comment type="similarity">
    <text evidence="1">In the C-terminal section; belongs to the flavoprotein pyridine nucleotide cytochrome reductase family.</text>
</comment>
<dbReference type="EMBL" id="AAWS01000003">
    <property type="protein sequence ID" value="EAY31310.1"/>
    <property type="molecule type" value="Genomic_DNA"/>
</dbReference>
<dbReference type="InterPro" id="IPR012292">
    <property type="entry name" value="Globin/Proto"/>
</dbReference>
<dbReference type="Gene3D" id="3.40.50.80">
    <property type="entry name" value="Nucleotide-binding domain of ferredoxin-NADP reductase (FNR) module"/>
    <property type="match status" value="1"/>
</dbReference>
<dbReference type="GO" id="GO:0019825">
    <property type="term" value="F:oxygen binding"/>
    <property type="evidence" value="ECO:0007669"/>
    <property type="project" value="InterPro"/>
</dbReference>
<dbReference type="GO" id="GO:0046872">
    <property type="term" value="F:metal ion binding"/>
    <property type="evidence" value="ECO:0007669"/>
    <property type="project" value="UniProtKB-KW"/>
</dbReference>
<dbReference type="GO" id="GO:0020037">
    <property type="term" value="F:heme binding"/>
    <property type="evidence" value="ECO:0007669"/>
    <property type="project" value="InterPro"/>
</dbReference>
<dbReference type="eggNOG" id="COG1018">
    <property type="taxonomic scope" value="Bacteria"/>
</dbReference>
<dbReference type="PROSITE" id="PS51384">
    <property type="entry name" value="FAD_FR"/>
    <property type="match status" value="1"/>
</dbReference>
<organism evidence="13 14">
    <name type="scientific">Microscilla marina ATCC 23134</name>
    <dbReference type="NCBI Taxonomy" id="313606"/>
    <lineage>
        <taxon>Bacteria</taxon>
        <taxon>Pseudomonadati</taxon>
        <taxon>Bacteroidota</taxon>
        <taxon>Cytophagia</taxon>
        <taxon>Cytophagales</taxon>
        <taxon>Microscillaceae</taxon>
        <taxon>Microscilla</taxon>
    </lineage>
</organism>
<keyword evidence="14" id="KW-1185">Reference proteome</keyword>
<dbReference type="InterPro" id="IPR001433">
    <property type="entry name" value="OxRdtase_FAD/NAD-bd"/>
</dbReference>
<feature type="domain" description="Globin" evidence="11">
    <location>
        <begin position="1"/>
        <end position="138"/>
    </location>
</feature>
<comment type="caution">
    <text evidence="13">The sequence shown here is derived from an EMBL/GenBank/DDBJ whole genome shotgun (WGS) entry which is preliminary data.</text>
</comment>
<dbReference type="eggNOG" id="COG1017">
    <property type="taxonomic scope" value="Bacteria"/>
</dbReference>
<dbReference type="InterPro" id="IPR009050">
    <property type="entry name" value="Globin-like_sf"/>
</dbReference>
<dbReference type="GO" id="GO:0005344">
    <property type="term" value="F:oxygen carrier activity"/>
    <property type="evidence" value="ECO:0007669"/>
    <property type="project" value="UniProtKB-KW"/>
</dbReference>
<evidence type="ECO:0000256" key="4">
    <source>
        <dbReference type="ARBA" id="ARBA00022621"/>
    </source>
</evidence>
<evidence type="ECO:0000256" key="10">
    <source>
        <dbReference type="RuleBase" id="RU000356"/>
    </source>
</evidence>
<dbReference type="PRINTS" id="PR00409">
    <property type="entry name" value="PHDIOXRDTASE"/>
</dbReference>
<dbReference type="Proteomes" id="UP000004095">
    <property type="component" value="Unassembled WGS sequence"/>
</dbReference>
<keyword evidence="10" id="KW-0813">Transport</keyword>
<evidence type="ECO:0000256" key="7">
    <source>
        <dbReference type="ARBA" id="ARBA00023027"/>
    </source>
</evidence>
<dbReference type="CDD" id="cd08922">
    <property type="entry name" value="FHb-globin"/>
    <property type="match status" value="1"/>
</dbReference>
<dbReference type="CDD" id="cd06184">
    <property type="entry name" value="flavohem_like_fad_nad_binding"/>
    <property type="match status" value="1"/>
</dbReference>
<evidence type="ECO:0000256" key="2">
    <source>
        <dbReference type="ARBA" id="ARBA00012229"/>
    </source>
</evidence>
<protein>
    <recommendedName>
        <fullName evidence="2">nitric oxide dioxygenase</fullName>
        <ecNumber evidence="2">1.14.12.17</ecNumber>
    </recommendedName>
</protein>
<dbReference type="RefSeq" id="WP_002693885.1">
    <property type="nucleotide sequence ID" value="NZ_AAWS01000003.1"/>
</dbReference>
<evidence type="ECO:0000256" key="1">
    <source>
        <dbReference type="ARBA" id="ARBA00006401"/>
    </source>
</evidence>
<dbReference type="Gene3D" id="2.40.30.10">
    <property type="entry name" value="Translation factors"/>
    <property type="match status" value="1"/>
</dbReference>
<evidence type="ECO:0000256" key="8">
    <source>
        <dbReference type="ARBA" id="ARBA00048649"/>
    </source>
</evidence>
<dbReference type="Gene3D" id="1.10.490.10">
    <property type="entry name" value="Globins"/>
    <property type="match status" value="1"/>
</dbReference>
<feature type="domain" description="FAD-binding FR-type" evidence="12">
    <location>
        <begin position="152"/>
        <end position="255"/>
    </location>
</feature>
<dbReference type="GO" id="GO:0046210">
    <property type="term" value="P:nitric oxide catabolic process"/>
    <property type="evidence" value="ECO:0007669"/>
    <property type="project" value="TreeGrafter"/>
</dbReference>
<dbReference type="EC" id="1.14.12.17" evidence="2"/>
<evidence type="ECO:0000256" key="5">
    <source>
        <dbReference type="ARBA" id="ARBA00022723"/>
    </source>
</evidence>
<dbReference type="SUPFAM" id="SSF52343">
    <property type="entry name" value="Ferredoxin reductase-like, C-terminal NADP-linked domain"/>
    <property type="match status" value="1"/>
</dbReference>
<dbReference type="SUPFAM" id="SSF46458">
    <property type="entry name" value="Globin-like"/>
    <property type="match status" value="1"/>
</dbReference>
<gene>
    <name evidence="13" type="ORF">M23134_04143</name>
</gene>
<comment type="catalytic activity">
    <reaction evidence="8">
        <text>2 nitric oxide + NADH + 2 O2 = 2 nitrate + NAD(+) + H(+)</text>
        <dbReference type="Rhea" id="RHEA:19469"/>
        <dbReference type="ChEBI" id="CHEBI:15378"/>
        <dbReference type="ChEBI" id="CHEBI:15379"/>
        <dbReference type="ChEBI" id="CHEBI:16480"/>
        <dbReference type="ChEBI" id="CHEBI:17632"/>
        <dbReference type="ChEBI" id="CHEBI:57540"/>
        <dbReference type="ChEBI" id="CHEBI:57945"/>
        <dbReference type="EC" id="1.14.12.17"/>
    </reaction>
</comment>
<accession>A1ZE02</accession>
<dbReference type="PROSITE" id="PS01033">
    <property type="entry name" value="GLOBIN"/>
    <property type="match status" value="1"/>
</dbReference>
<dbReference type="InterPro" id="IPR039261">
    <property type="entry name" value="FNR_nucleotide-bd"/>
</dbReference>
<dbReference type="PANTHER" id="PTHR43396">
    <property type="entry name" value="FLAVOHEMOPROTEIN"/>
    <property type="match status" value="1"/>
</dbReference>
<dbReference type="NCBIfam" id="NF009805">
    <property type="entry name" value="PRK13289.1"/>
    <property type="match status" value="1"/>
</dbReference>
<keyword evidence="5" id="KW-0479">Metal-binding</keyword>
<comment type="catalytic activity">
    <reaction evidence="9">
        <text>2 nitric oxide + NADPH + 2 O2 = 2 nitrate + NADP(+) + H(+)</text>
        <dbReference type="Rhea" id="RHEA:19465"/>
        <dbReference type="ChEBI" id="CHEBI:15378"/>
        <dbReference type="ChEBI" id="CHEBI:15379"/>
        <dbReference type="ChEBI" id="CHEBI:16480"/>
        <dbReference type="ChEBI" id="CHEBI:17632"/>
        <dbReference type="ChEBI" id="CHEBI:57783"/>
        <dbReference type="ChEBI" id="CHEBI:58349"/>
        <dbReference type="EC" id="1.14.12.17"/>
    </reaction>
</comment>
<keyword evidence="6" id="KW-0408">Iron</keyword>
<dbReference type="Pfam" id="PF00042">
    <property type="entry name" value="Globin"/>
    <property type="match status" value="1"/>
</dbReference>
<dbReference type="InterPro" id="IPR017927">
    <property type="entry name" value="FAD-bd_FR_type"/>
</dbReference>
<evidence type="ECO:0000256" key="3">
    <source>
        <dbReference type="ARBA" id="ARBA00022617"/>
    </source>
</evidence>
<keyword evidence="7" id="KW-0520">NAD</keyword>